<name>A0A383BTB1_9ZZZZ</name>
<dbReference type="PANTHER" id="PTHR35561:SF1">
    <property type="entry name" value="RNA 2',3'-CYCLIC PHOSPHODIESTERASE"/>
    <property type="match status" value="1"/>
</dbReference>
<dbReference type="GO" id="GO:0004113">
    <property type="term" value="F:2',3'-cyclic-nucleotide 3'-phosphodiesterase activity"/>
    <property type="evidence" value="ECO:0007669"/>
    <property type="project" value="InterPro"/>
</dbReference>
<accession>A0A383BTB1</accession>
<dbReference type="Pfam" id="PF02834">
    <property type="entry name" value="LigT_PEase"/>
    <property type="match status" value="2"/>
</dbReference>
<dbReference type="AlphaFoldDB" id="A0A383BTB1"/>
<dbReference type="PANTHER" id="PTHR35561">
    <property type="entry name" value="RNA 2',3'-CYCLIC PHOSPHODIESTERASE"/>
    <property type="match status" value="1"/>
</dbReference>
<dbReference type="InterPro" id="IPR009097">
    <property type="entry name" value="Cyclic_Pdiesterase"/>
</dbReference>
<dbReference type="NCBIfam" id="TIGR02258">
    <property type="entry name" value="2_5_ligase"/>
    <property type="match status" value="1"/>
</dbReference>
<reference evidence="3" key="1">
    <citation type="submission" date="2018-05" db="EMBL/GenBank/DDBJ databases">
        <authorList>
            <person name="Lanie J.A."/>
            <person name="Ng W.-L."/>
            <person name="Kazmierczak K.M."/>
            <person name="Andrzejewski T.M."/>
            <person name="Davidsen T.M."/>
            <person name="Wayne K.J."/>
            <person name="Tettelin H."/>
            <person name="Glass J.I."/>
            <person name="Rusch D."/>
            <person name="Podicherti R."/>
            <person name="Tsui H.-C.T."/>
            <person name="Winkler M.E."/>
        </authorList>
    </citation>
    <scope>NUCLEOTIDE SEQUENCE</scope>
</reference>
<dbReference type="InterPro" id="IPR014051">
    <property type="entry name" value="Phosphoesterase_HXTX"/>
</dbReference>
<dbReference type="SUPFAM" id="SSF55144">
    <property type="entry name" value="LigT-like"/>
    <property type="match status" value="1"/>
</dbReference>
<sequence length="177" mass="20076">ELPDTIKTQVEQLESRLIKARADIKWVKPQNIHITLKFLGEITTERVEAACTGVRKALQTIGPFQLSLSRVGAFPNLDRARVLWVDVEKGRDELINLQHQIEDILFTRNFVREPRPFLPHLAIGRVRSPKGLGTLTDLVKQTPFQTLDFRVDRVAVIKSYLESSGSIYTVLEHAPLG</sequence>
<proteinExistence type="inferred from homology"/>
<evidence type="ECO:0000313" key="3">
    <source>
        <dbReference type="EMBL" id="SVE22608.1"/>
    </source>
</evidence>
<feature type="domain" description="Phosphoesterase HXTX" evidence="2">
    <location>
        <begin position="86"/>
        <end position="168"/>
    </location>
</feature>
<protein>
    <recommendedName>
        <fullName evidence="2">Phosphoesterase HXTX domain-containing protein</fullName>
    </recommendedName>
</protein>
<feature type="domain" description="Phosphoesterase HXTX" evidence="2">
    <location>
        <begin position="2"/>
        <end position="84"/>
    </location>
</feature>
<dbReference type="InterPro" id="IPR004175">
    <property type="entry name" value="RNA_CPDase"/>
</dbReference>
<evidence type="ECO:0000259" key="2">
    <source>
        <dbReference type="Pfam" id="PF02834"/>
    </source>
</evidence>
<dbReference type="GO" id="GO:0008664">
    <property type="term" value="F:RNA 2',3'-cyclic 3'-phosphodiesterase activity"/>
    <property type="evidence" value="ECO:0007669"/>
    <property type="project" value="InterPro"/>
</dbReference>
<feature type="non-terminal residue" evidence="3">
    <location>
        <position position="1"/>
    </location>
</feature>
<gene>
    <name evidence="3" type="ORF">METZ01_LOCUS475462</name>
</gene>
<dbReference type="EMBL" id="UINC01202682">
    <property type="protein sequence ID" value="SVE22608.1"/>
    <property type="molecule type" value="Genomic_DNA"/>
</dbReference>
<organism evidence="3">
    <name type="scientific">marine metagenome</name>
    <dbReference type="NCBI Taxonomy" id="408172"/>
    <lineage>
        <taxon>unclassified sequences</taxon>
        <taxon>metagenomes</taxon>
        <taxon>ecological metagenomes</taxon>
    </lineage>
</organism>
<dbReference type="HAMAP" id="MF_01940">
    <property type="entry name" value="RNA_CPDase"/>
    <property type="match status" value="1"/>
</dbReference>
<keyword evidence="1" id="KW-0378">Hydrolase</keyword>
<dbReference type="Gene3D" id="3.90.1140.10">
    <property type="entry name" value="Cyclic phosphodiesterase"/>
    <property type="match status" value="1"/>
</dbReference>
<evidence type="ECO:0000256" key="1">
    <source>
        <dbReference type="ARBA" id="ARBA00022801"/>
    </source>
</evidence>